<proteinExistence type="predicted"/>
<protein>
    <recommendedName>
        <fullName evidence="6">Rieske domain-containing protein</fullName>
    </recommendedName>
</protein>
<evidence type="ECO:0000259" key="6">
    <source>
        <dbReference type="PROSITE" id="PS51296"/>
    </source>
</evidence>
<dbReference type="PANTHER" id="PTHR21266">
    <property type="entry name" value="IRON-SULFUR DOMAIN CONTAINING PROTEIN"/>
    <property type="match status" value="1"/>
</dbReference>
<keyword evidence="4" id="KW-0408">Iron</keyword>
<accession>A0ABX5FAZ4</accession>
<keyword evidence="1" id="KW-0001">2Fe-2S</keyword>
<reference evidence="7 8" key="1">
    <citation type="submission" date="2018-02" db="EMBL/GenBank/DDBJ databases">
        <authorList>
            <person name="Moore K."/>
            <person name="Momper L."/>
        </authorList>
    </citation>
    <scope>NUCLEOTIDE SEQUENCE [LARGE SCALE GENOMIC DNA]</scope>
    <source>
        <strain evidence="7 8">CCALA 015</strain>
    </source>
</reference>
<dbReference type="SUPFAM" id="SSF50022">
    <property type="entry name" value="ISP domain"/>
    <property type="match status" value="1"/>
</dbReference>
<evidence type="ECO:0000256" key="5">
    <source>
        <dbReference type="ARBA" id="ARBA00023014"/>
    </source>
</evidence>
<name>A0ABX5FAZ4_9CHRO</name>
<dbReference type="PROSITE" id="PS51296">
    <property type="entry name" value="RIESKE"/>
    <property type="match status" value="1"/>
</dbReference>
<dbReference type="Gene3D" id="2.102.10.10">
    <property type="entry name" value="Rieske [2Fe-2S] iron-sulphur domain"/>
    <property type="match status" value="1"/>
</dbReference>
<dbReference type="InterPro" id="IPR050584">
    <property type="entry name" value="Cholesterol_7-desaturase"/>
</dbReference>
<dbReference type="InterPro" id="IPR044043">
    <property type="entry name" value="VanA_C_cat"/>
</dbReference>
<evidence type="ECO:0000313" key="7">
    <source>
        <dbReference type="EMBL" id="PSB39100.1"/>
    </source>
</evidence>
<organism evidence="7 8">
    <name type="scientific">Aphanothece cf. minutissima CCALA 015</name>
    <dbReference type="NCBI Taxonomy" id="2107695"/>
    <lineage>
        <taxon>Bacteria</taxon>
        <taxon>Bacillati</taxon>
        <taxon>Cyanobacteriota</taxon>
        <taxon>Cyanophyceae</taxon>
        <taxon>Oscillatoriophycideae</taxon>
        <taxon>Chroococcales</taxon>
        <taxon>Aphanothecaceae</taxon>
        <taxon>Aphanothece</taxon>
    </lineage>
</organism>
<reference evidence="7 8" key="2">
    <citation type="submission" date="2018-03" db="EMBL/GenBank/DDBJ databases">
        <title>The ancient ancestry and fast evolution of plastids.</title>
        <authorList>
            <person name="Moore K.R."/>
            <person name="Magnabosco C."/>
            <person name="Momper L."/>
            <person name="Gold D.A."/>
            <person name="Bosak T."/>
            <person name="Fournier G.P."/>
        </authorList>
    </citation>
    <scope>NUCLEOTIDE SEQUENCE [LARGE SCALE GENOMIC DNA]</scope>
    <source>
        <strain evidence="7 8">CCALA 015</strain>
    </source>
</reference>
<keyword evidence="2" id="KW-0479">Metal-binding</keyword>
<dbReference type="Proteomes" id="UP000238218">
    <property type="component" value="Unassembled WGS sequence"/>
</dbReference>
<dbReference type="SUPFAM" id="SSF55961">
    <property type="entry name" value="Bet v1-like"/>
    <property type="match status" value="1"/>
</dbReference>
<dbReference type="PROSITE" id="PS00570">
    <property type="entry name" value="RING_HYDROXYL_ALPHA"/>
    <property type="match status" value="1"/>
</dbReference>
<evidence type="ECO:0000313" key="8">
    <source>
        <dbReference type="Proteomes" id="UP000238218"/>
    </source>
</evidence>
<keyword evidence="8" id="KW-1185">Reference proteome</keyword>
<gene>
    <name evidence="7" type="ORF">C7B81_00125</name>
</gene>
<sequence>MSFAGSVSGALSGSASETSPSQVSQLAWNCWYAVASSFAFRKGPVAVPFAGHDFVLFPDAEGRPRLFSDRCPHRGASLALGRLEEEGCLRCPFHGWKFAADGTCLEAPAEPAGASPPARSDLVGERPAVESRGFIWMWWGSGPPDPALLPDLPVFPDDAWGHVESSFEWETHYSRVIESNLDNSHAYWVHKGTFASQDSPLSVPVDLRKADRMIAATVSFELPVKGVLKLLRTLTGQSGPLCATTTFSFYYPNLNIVDTSIGDQLRFIFFNASLPQSDTHTLARWVKYSKRKRWRLPGSEAQSIAISRTIFEEDHGVVRSQRPTPVPLDLTQERHVASDILSIEYRRMHRRWLSAEAAATMARPEPLGS</sequence>
<keyword evidence="3" id="KW-0560">Oxidoreductase</keyword>
<evidence type="ECO:0000256" key="3">
    <source>
        <dbReference type="ARBA" id="ARBA00023002"/>
    </source>
</evidence>
<dbReference type="InterPro" id="IPR036922">
    <property type="entry name" value="Rieske_2Fe-2S_sf"/>
</dbReference>
<comment type="caution">
    <text evidence="7">The sequence shown here is derived from an EMBL/GenBank/DDBJ whole genome shotgun (WGS) entry which is preliminary data.</text>
</comment>
<feature type="domain" description="Rieske" evidence="6">
    <location>
        <begin position="31"/>
        <end position="121"/>
    </location>
</feature>
<dbReference type="Pfam" id="PF19112">
    <property type="entry name" value="VanA_C"/>
    <property type="match status" value="1"/>
</dbReference>
<keyword evidence="5" id="KW-0411">Iron-sulfur</keyword>
<evidence type="ECO:0000256" key="1">
    <source>
        <dbReference type="ARBA" id="ARBA00022714"/>
    </source>
</evidence>
<dbReference type="PANTHER" id="PTHR21266:SF59">
    <property type="entry name" value="BLR4922 PROTEIN"/>
    <property type="match status" value="1"/>
</dbReference>
<evidence type="ECO:0000256" key="2">
    <source>
        <dbReference type="ARBA" id="ARBA00022723"/>
    </source>
</evidence>
<dbReference type="InterPro" id="IPR015881">
    <property type="entry name" value="ARHD_Rieske_2Fe_2S"/>
</dbReference>
<dbReference type="Gene3D" id="3.90.380.10">
    <property type="entry name" value="Naphthalene 1,2-dioxygenase Alpha Subunit, Chain A, domain 1"/>
    <property type="match status" value="1"/>
</dbReference>
<dbReference type="EMBL" id="PVWP01000001">
    <property type="protein sequence ID" value="PSB39100.1"/>
    <property type="molecule type" value="Genomic_DNA"/>
</dbReference>
<dbReference type="InterPro" id="IPR017941">
    <property type="entry name" value="Rieske_2Fe-2S"/>
</dbReference>
<evidence type="ECO:0000256" key="4">
    <source>
        <dbReference type="ARBA" id="ARBA00023004"/>
    </source>
</evidence>
<dbReference type="Pfam" id="PF00355">
    <property type="entry name" value="Rieske"/>
    <property type="match status" value="1"/>
</dbReference>